<proteinExistence type="predicted"/>
<accession>A0A1H8Y212</accession>
<organism evidence="2 3">
    <name type="scientific">Amycolatopsis saalfeldensis</name>
    <dbReference type="NCBI Taxonomy" id="394193"/>
    <lineage>
        <taxon>Bacteria</taxon>
        <taxon>Bacillati</taxon>
        <taxon>Actinomycetota</taxon>
        <taxon>Actinomycetes</taxon>
        <taxon>Pseudonocardiales</taxon>
        <taxon>Pseudonocardiaceae</taxon>
        <taxon>Amycolatopsis</taxon>
    </lineage>
</organism>
<dbReference type="RefSeq" id="WP_091619585.1">
    <property type="nucleotide sequence ID" value="NZ_FOEF01000010.1"/>
</dbReference>
<dbReference type="OrthoDB" id="8595425at2"/>
<sequence length="123" mass="13699">MTEVLQRHGVQVWTAPAEGPELATEQDALDLMAAVYHLDAELLVIPVERFAARFFDLDSRLIGGFFSKLVAYRYRLAVLGDVSAYVAESPVLRDVVRESNRGRHVWFVADLAELDERLAAAPG</sequence>
<evidence type="ECO:0000313" key="2">
    <source>
        <dbReference type="EMBL" id="SEP46195.1"/>
    </source>
</evidence>
<protein>
    <recommendedName>
        <fullName evidence="1">DUF4180 domain-containing protein</fullName>
    </recommendedName>
</protein>
<evidence type="ECO:0000313" key="3">
    <source>
        <dbReference type="Proteomes" id="UP000198582"/>
    </source>
</evidence>
<dbReference type="EMBL" id="FOEF01000010">
    <property type="protein sequence ID" value="SEP46195.1"/>
    <property type="molecule type" value="Genomic_DNA"/>
</dbReference>
<gene>
    <name evidence="2" type="ORF">SAMN04489732_110200</name>
</gene>
<dbReference type="AlphaFoldDB" id="A0A1H8Y212"/>
<dbReference type="Pfam" id="PF13788">
    <property type="entry name" value="DUF4180"/>
    <property type="match status" value="1"/>
</dbReference>
<dbReference type="STRING" id="394193.SAMN04489732_110200"/>
<dbReference type="InterPro" id="IPR025438">
    <property type="entry name" value="DUF4180"/>
</dbReference>
<keyword evidence="3" id="KW-1185">Reference proteome</keyword>
<name>A0A1H8Y212_9PSEU</name>
<feature type="domain" description="DUF4180" evidence="1">
    <location>
        <begin position="8"/>
        <end position="118"/>
    </location>
</feature>
<reference evidence="2 3" key="1">
    <citation type="submission" date="2016-10" db="EMBL/GenBank/DDBJ databases">
        <authorList>
            <person name="de Groot N.N."/>
        </authorList>
    </citation>
    <scope>NUCLEOTIDE SEQUENCE [LARGE SCALE GENOMIC DNA]</scope>
    <source>
        <strain evidence="2 3">DSM 44993</strain>
    </source>
</reference>
<evidence type="ECO:0000259" key="1">
    <source>
        <dbReference type="Pfam" id="PF13788"/>
    </source>
</evidence>
<dbReference type="Proteomes" id="UP000198582">
    <property type="component" value="Unassembled WGS sequence"/>
</dbReference>